<sequence>MDLIDTQAFLGTYIGLSGWKAKKTIIWRAPKINSTSFGKPPTYFFSLFFAPTGVLSYLGRITIRFLWRGSDDNRKIRWIAWEKVIIAK</sequence>
<evidence type="ECO:0000256" key="1">
    <source>
        <dbReference type="SAM" id="Phobius"/>
    </source>
</evidence>
<keyword evidence="1" id="KW-0472">Membrane</keyword>
<dbReference type="EMBL" id="NBSK02000009">
    <property type="protein sequence ID" value="KAJ0188251.1"/>
    <property type="molecule type" value="Genomic_DNA"/>
</dbReference>
<evidence type="ECO:0000313" key="2">
    <source>
        <dbReference type="EMBL" id="KAJ0188251.1"/>
    </source>
</evidence>
<protein>
    <submittedName>
        <fullName evidence="2">Uncharacterized protein</fullName>
    </submittedName>
</protein>
<keyword evidence="3" id="KW-1185">Reference proteome</keyword>
<keyword evidence="1" id="KW-0812">Transmembrane</keyword>
<evidence type="ECO:0000313" key="3">
    <source>
        <dbReference type="Proteomes" id="UP000235145"/>
    </source>
</evidence>
<gene>
    <name evidence="2" type="ORF">LSAT_V11C900491190</name>
</gene>
<dbReference type="AlphaFoldDB" id="A0A9R1UJ68"/>
<name>A0A9R1UJ68_LACSA</name>
<proteinExistence type="predicted"/>
<comment type="caution">
    <text evidence="2">The sequence shown here is derived from an EMBL/GenBank/DDBJ whole genome shotgun (WGS) entry which is preliminary data.</text>
</comment>
<dbReference type="Proteomes" id="UP000235145">
    <property type="component" value="Unassembled WGS sequence"/>
</dbReference>
<keyword evidence="1" id="KW-1133">Transmembrane helix</keyword>
<feature type="transmembrane region" description="Helical" evidence="1">
    <location>
        <begin position="43"/>
        <end position="67"/>
    </location>
</feature>
<accession>A0A9R1UJ68</accession>
<organism evidence="2 3">
    <name type="scientific">Lactuca sativa</name>
    <name type="common">Garden lettuce</name>
    <dbReference type="NCBI Taxonomy" id="4236"/>
    <lineage>
        <taxon>Eukaryota</taxon>
        <taxon>Viridiplantae</taxon>
        <taxon>Streptophyta</taxon>
        <taxon>Embryophyta</taxon>
        <taxon>Tracheophyta</taxon>
        <taxon>Spermatophyta</taxon>
        <taxon>Magnoliopsida</taxon>
        <taxon>eudicotyledons</taxon>
        <taxon>Gunneridae</taxon>
        <taxon>Pentapetalae</taxon>
        <taxon>asterids</taxon>
        <taxon>campanulids</taxon>
        <taxon>Asterales</taxon>
        <taxon>Asteraceae</taxon>
        <taxon>Cichorioideae</taxon>
        <taxon>Cichorieae</taxon>
        <taxon>Lactucinae</taxon>
        <taxon>Lactuca</taxon>
    </lineage>
</organism>
<reference evidence="2 3" key="1">
    <citation type="journal article" date="2017" name="Nat. Commun.">
        <title>Genome assembly with in vitro proximity ligation data and whole-genome triplication in lettuce.</title>
        <authorList>
            <person name="Reyes-Chin-Wo S."/>
            <person name="Wang Z."/>
            <person name="Yang X."/>
            <person name="Kozik A."/>
            <person name="Arikit S."/>
            <person name="Song C."/>
            <person name="Xia L."/>
            <person name="Froenicke L."/>
            <person name="Lavelle D.O."/>
            <person name="Truco M.J."/>
            <person name="Xia R."/>
            <person name="Zhu S."/>
            <person name="Xu C."/>
            <person name="Xu H."/>
            <person name="Xu X."/>
            <person name="Cox K."/>
            <person name="Korf I."/>
            <person name="Meyers B.C."/>
            <person name="Michelmore R.W."/>
        </authorList>
    </citation>
    <scope>NUCLEOTIDE SEQUENCE [LARGE SCALE GENOMIC DNA]</scope>
    <source>
        <strain evidence="3">cv. Salinas</strain>
        <tissue evidence="2">Seedlings</tissue>
    </source>
</reference>